<reference evidence="2" key="1">
    <citation type="journal article" date="2015" name="Proc. Natl. Acad. Sci. U.S.A.">
        <title>Networks of energetic and metabolic interactions define dynamics in microbial communities.</title>
        <authorList>
            <person name="Embree M."/>
            <person name="Liu J.K."/>
            <person name="Al-Bassam M.M."/>
            <person name="Zengler K."/>
        </authorList>
    </citation>
    <scope>NUCLEOTIDE SEQUENCE</scope>
</reference>
<protein>
    <recommendedName>
        <fullName evidence="1">Methyltransferase domain-containing protein</fullName>
    </recommendedName>
</protein>
<sequence>MSRSNSASEFMKYNYGEDRLCLEREELAFWERQRRCGDDCDLKMARDLPDDTPQFILRLQREFEERATAFSFAGSGGMVLDAGCGNGELLIAALEMGMAKENGPRFIGMDFSANMLGRARFRTSGDPRAAFLQGSITSLPFVDQSFDWVVSSGVLTCLASPQSMAEALQEFNRVLRPGGGLVVDFFNRLSHYTLARKYLFGERIVPPEYLSFSEFQNQLENAGFQIEEHLGFDFKLCQGYLFMSRYRPVVDPAYLQERISQLLEKRIVPLWPKLSLFGYRIYVRCKKI</sequence>
<accession>A0A0W8FA77</accession>
<dbReference type="Gene3D" id="3.40.50.150">
    <property type="entry name" value="Vaccinia Virus protein VP39"/>
    <property type="match status" value="1"/>
</dbReference>
<dbReference type="EMBL" id="LNQE01001422">
    <property type="protein sequence ID" value="KUG17767.1"/>
    <property type="molecule type" value="Genomic_DNA"/>
</dbReference>
<evidence type="ECO:0000313" key="2">
    <source>
        <dbReference type="EMBL" id="KUG17767.1"/>
    </source>
</evidence>
<name>A0A0W8FA77_9ZZZZ</name>
<dbReference type="InterPro" id="IPR029063">
    <property type="entry name" value="SAM-dependent_MTases_sf"/>
</dbReference>
<gene>
    <name evidence="2" type="ORF">ASZ90_012540</name>
</gene>
<dbReference type="AlphaFoldDB" id="A0A0W8FA77"/>
<dbReference type="PANTHER" id="PTHR43591">
    <property type="entry name" value="METHYLTRANSFERASE"/>
    <property type="match status" value="1"/>
</dbReference>
<evidence type="ECO:0000259" key="1">
    <source>
        <dbReference type="Pfam" id="PF13649"/>
    </source>
</evidence>
<dbReference type="InterPro" id="IPR041698">
    <property type="entry name" value="Methyltransf_25"/>
</dbReference>
<dbReference type="Pfam" id="PF13649">
    <property type="entry name" value="Methyltransf_25"/>
    <property type="match status" value="1"/>
</dbReference>
<feature type="domain" description="Methyltransferase" evidence="1">
    <location>
        <begin position="79"/>
        <end position="179"/>
    </location>
</feature>
<dbReference type="SUPFAM" id="SSF53335">
    <property type="entry name" value="S-adenosyl-L-methionine-dependent methyltransferases"/>
    <property type="match status" value="1"/>
</dbReference>
<comment type="caution">
    <text evidence="2">The sequence shown here is derived from an EMBL/GenBank/DDBJ whole genome shotgun (WGS) entry which is preliminary data.</text>
</comment>
<organism evidence="2">
    <name type="scientific">hydrocarbon metagenome</name>
    <dbReference type="NCBI Taxonomy" id="938273"/>
    <lineage>
        <taxon>unclassified sequences</taxon>
        <taxon>metagenomes</taxon>
        <taxon>ecological metagenomes</taxon>
    </lineage>
</organism>
<dbReference type="CDD" id="cd02440">
    <property type="entry name" value="AdoMet_MTases"/>
    <property type="match status" value="1"/>
</dbReference>
<proteinExistence type="predicted"/>